<dbReference type="AlphaFoldDB" id="A6G8K0"/>
<dbReference type="GO" id="GO:0006310">
    <property type="term" value="P:DNA recombination"/>
    <property type="evidence" value="ECO:0007669"/>
    <property type="project" value="UniProtKB-KW"/>
</dbReference>
<dbReference type="PANTHER" id="PTHR30349:SF64">
    <property type="entry name" value="PROPHAGE INTEGRASE INTD-RELATED"/>
    <property type="match status" value="1"/>
</dbReference>
<name>A6G8K0_9BACT</name>
<organism evidence="9 10">
    <name type="scientific">Plesiocystis pacifica SIR-1</name>
    <dbReference type="NCBI Taxonomy" id="391625"/>
    <lineage>
        <taxon>Bacteria</taxon>
        <taxon>Pseudomonadati</taxon>
        <taxon>Myxococcota</taxon>
        <taxon>Polyangia</taxon>
        <taxon>Nannocystales</taxon>
        <taxon>Nannocystaceae</taxon>
        <taxon>Plesiocystis</taxon>
    </lineage>
</organism>
<evidence type="ECO:0000313" key="9">
    <source>
        <dbReference type="EMBL" id="EDM77777.1"/>
    </source>
</evidence>
<feature type="region of interest" description="Disordered" evidence="6">
    <location>
        <begin position="1"/>
        <end position="69"/>
    </location>
</feature>
<dbReference type="InterPro" id="IPR013762">
    <property type="entry name" value="Integrase-like_cat_sf"/>
</dbReference>
<dbReference type="GO" id="GO:0015074">
    <property type="term" value="P:DNA integration"/>
    <property type="evidence" value="ECO:0007669"/>
    <property type="project" value="UniProtKB-KW"/>
</dbReference>
<dbReference type="PROSITE" id="PS51898">
    <property type="entry name" value="TYR_RECOMBINASE"/>
    <property type="match status" value="1"/>
</dbReference>
<feature type="domain" description="Tyr recombinase" evidence="7">
    <location>
        <begin position="187"/>
        <end position="382"/>
    </location>
</feature>
<proteinExistence type="inferred from homology"/>
<evidence type="ECO:0000256" key="1">
    <source>
        <dbReference type="ARBA" id="ARBA00008857"/>
    </source>
</evidence>
<keyword evidence="3 5" id="KW-0238">DNA-binding</keyword>
<sequence>MDLFWTDAGGKRHRMRRASPYKSKNKTRRWAQQLLRERMGTAGGPVDEQEHEPTPYDTQHSYDHDKDTDEEGLTFSEFVPRFLALCESPAAGRRGANSEGELANKRGMIRDHLEPYFGQMLLSEITAREADAYVCAKSTTISKRTSKPLSSSSIANHLGLLRRMLKVACRWDMLTKVPEITIPKKGEVDNYLSRRESRRLLAKADPLFRDMIALGLRTGMRLGELQELRVGDINLGAARIRVTRQRTKEGTIKKPKGDKTRTVQVPHDAVTMLRKRVAGLERDELVFSKPAGYQAPHRTEAPAEGGEHWSHKEVFAAVQRATEAAKIGRKVGVHTLRHTFATHAVAAGVPLSVVSRQLGHADIRTTMRYAHHAPELNPGIFDRLADGSAIPAGCSEGGADDQSVDDSSTRHPVKNPEARER</sequence>
<dbReference type="InterPro" id="IPR044068">
    <property type="entry name" value="CB"/>
</dbReference>
<evidence type="ECO:0000259" key="7">
    <source>
        <dbReference type="PROSITE" id="PS51898"/>
    </source>
</evidence>
<dbReference type="PANTHER" id="PTHR30349">
    <property type="entry name" value="PHAGE INTEGRASE-RELATED"/>
    <property type="match status" value="1"/>
</dbReference>
<dbReference type="eggNOG" id="COG0582">
    <property type="taxonomic scope" value="Bacteria"/>
</dbReference>
<dbReference type="InterPro" id="IPR011010">
    <property type="entry name" value="DNA_brk_join_enz"/>
</dbReference>
<dbReference type="Gene3D" id="1.10.443.10">
    <property type="entry name" value="Intergrase catalytic core"/>
    <property type="match status" value="1"/>
</dbReference>
<protein>
    <submittedName>
        <fullName evidence="9">Phage integrase</fullName>
    </submittedName>
</protein>
<feature type="domain" description="Core-binding (CB)" evidence="8">
    <location>
        <begin position="73"/>
        <end position="169"/>
    </location>
</feature>
<dbReference type="Pfam" id="PF00589">
    <property type="entry name" value="Phage_integrase"/>
    <property type="match status" value="1"/>
</dbReference>
<gene>
    <name evidence="9" type="ORF">PPSIR1_38384</name>
</gene>
<comment type="similarity">
    <text evidence="1">Belongs to the 'phage' integrase family.</text>
</comment>
<dbReference type="InterPro" id="IPR010998">
    <property type="entry name" value="Integrase_recombinase_N"/>
</dbReference>
<evidence type="ECO:0000256" key="4">
    <source>
        <dbReference type="ARBA" id="ARBA00023172"/>
    </source>
</evidence>
<evidence type="ECO:0000256" key="5">
    <source>
        <dbReference type="PROSITE-ProRule" id="PRU01248"/>
    </source>
</evidence>
<evidence type="ECO:0000313" key="10">
    <source>
        <dbReference type="Proteomes" id="UP000005801"/>
    </source>
</evidence>
<dbReference type="PROSITE" id="PS51900">
    <property type="entry name" value="CB"/>
    <property type="match status" value="1"/>
</dbReference>
<feature type="region of interest" description="Disordered" evidence="6">
    <location>
        <begin position="391"/>
        <end position="421"/>
    </location>
</feature>
<dbReference type="InterPro" id="IPR002104">
    <property type="entry name" value="Integrase_catalytic"/>
</dbReference>
<reference evidence="9 10" key="1">
    <citation type="submission" date="2007-06" db="EMBL/GenBank/DDBJ databases">
        <authorList>
            <person name="Shimkets L."/>
            <person name="Ferriera S."/>
            <person name="Johnson J."/>
            <person name="Kravitz S."/>
            <person name="Beeson K."/>
            <person name="Sutton G."/>
            <person name="Rogers Y.-H."/>
            <person name="Friedman R."/>
            <person name="Frazier M."/>
            <person name="Venter J.C."/>
        </authorList>
    </citation>
    <scope>NUCLEOTIDE SEQUENCE [LARGE SCALE GENOMIC DNA]</scope>
    <source>
        <strain evidence="9 10">SIR-1</strain>
    </source>
</reference>
<evidence type="ECO:0000256" key="2">
    <source>
        <dbReference type="ARBA" id="ARBA00022908"/>
    </source>
</evidence>
<evidence type="ECO:0000256" key="6">
    <source>
        <dbReference type="SAM" id="MobiDB-lite"/>
    </source>
</evidence>
<dbReference type="STRING" id="391625.PPSIR1_38384"/>
<keyword evidence="10" id="KW-1185">Reference proteome</keyword>
<dbReference type="SUPFAM" id="SSF56349">
    <property type="entry name" value="DNA breaking-rejoining enzymes"/>
    <property type="match status" value="1"/>
</dbReference>
<evidence type="ECO:0000256" key="3">
    <source>
        <dbReference type="ARBA" id="ARBA00023125"/>
    </source>
</evidence>
<dbReference type="InterPro" id="IPR050090">
    <property type="entry name" value="Tyrosine_recombinase_XerCD"/>
</dbReference>
<dbReference type="Gene3D" id="1.10.150.130">
    <property type="match status" value="1"/>
</dbReference>
<dbReference type="OrthoDB" id="9814722at2"/>
<feature type="compositionally biased region" description="Basic residues" evidence="6">
    <location>
        <begin position="11"/>
        <end position="29"/>
    </location>
</feature>
<dbReference type="Proteomes" id="UP000005801">
    <property type="component" value="Unassembled WGS sequence"/>
</dbReference>
<dbReference type="EMBL" id="ABCS01000040">
    <property type="protein sequence ID" value="EDM77777.1"/>
    <property type="molecule type" value="Genomic_DNA"/>
</dbReference>
<dbReference type="CDD" id="cd00397">
    <property type="entry name" value="DNA_BRE_C"/>
    <property type="match status" value="1"/>
</dbReference>
<evidence type="ECO:0000259" key="8">
    <source>
        <dbReference type="PROSITE" id="PS51900"/>
    </source>
</evidence>
<keyword evidence="4" id="KW-0233">DNA recombination</keyword>
<comment type="caution">
    <text evidence="9">The sequence shown here is derived from an EMBL/GenBank/DDBJ whole genome shotgun (WGS) entry which is preliminary data.</text>
</comment>
<accession>A6G8K0</accession>
<keyword evidence="2" id="KW-0229">DNA integration</keyword>
<dbReference type="GO" id="GO:0003677">
    <property type="term" value="F:DNA binding"/>
    <property type="evidence" value="ECO:0007669"/>
    <property type="project" value="UniProtKB-UniRule"/>
</dbReference>